<evidence type="ECO:0000313" key="2">
    <source>
        <dbReference type="EMBL" id="KAH8993708.1"/>
    </source>
</evidence>
<name>A0AAD4QEK8_9AGAM</name>
<gene>
    <name evidence="2" type="ORF">EDB92DRAFT_1815375</name>
</gene>
<evidence type="ECO:0000313" key="3">
    <source>
        <dbReference type="Proteomes" id="UP001201163"/>
    </source>
</evidence>
<dbReference type="Proteomes" id="UP001201163">
    <property type="component" value="Unassembled WGS sequence"/>
</dbReference>
<dbReference type="EMBL" id="JAKELL010000017">
    <property type="protein sequence ID" value="KAH8993708.1"/>
    <property type="molecule type" value="Genomic_DNA"/>
</dbReference>
<keyword evidence="3" id="KW-1185">Reference proteome</keyword>
<sequence length="579" mass="64395">MASEQSSRSSSPSPSDTPSTPSGFSDLGLSPSSGVGKSDFPPATPPVPAQPKEPLSLTDFKGSSFAATEAIKFLLQAIGHDVVSFRRNTHVSYLVVERARDIVNAINEYISRVEGSDTGDWDSFEKFSSAIEPLEDILFQLLVFTEDEKTRYFGVDRDIGNCIISTEAWAKNREKLSETLKNFHTHTPLVNLFDQDDSTSRDRERQDALDHDDKSLMEEIGSARRNSFVVKKRVRMFPKYVTNAVTPLDTLQEQMTSGPLPEWLTVITIKTCMLVQGVLEVVLHPETGTELLNHLKSKPVWSAVAALTKALIANKGLSALPEDVQNKYDEFLRILQKLSKLALKLPDSFVNILKEAGHVRRPFQAQAFALVMLCRFLADHFNKIGDKTSVTVDHVNSLEEAFNETLTVLHAAVKAVTQLKAFDLTDFQTDSTVQEFERVELVIKESFTSFGLTEEWSKKANARKEAWEKDKGRMDQLNKILVKPQSTSATVVKVNVSIRENSPDGRELCNTSVSEEVTTRLLALRWTAATALPDVADAKRARTGGSFYKSTNNEIVELQNTINEISEGQGEVNLKLVLA</sequence>
<feature type="region of interest" description="Disordered" evidence="1">
    <location>
        <begin position="1"/>
        <end position="55"/>
    </location>
</feature>
<evidence type="ECO:0000256" key="1">
    <source>
        <dbReference type="SAM" id="MobiDB-lite"/>
    </source>
</evidence>
<organism evidence="2 3">
    <name type="scientific">Lactarius akahatsu</name>
    <dbReference type="NCBI Taxonomy" id="416441"/>
    <lineage>
        <taxon>Eukaryota</taxon>
        <taxon>Fungi</taxon>
        <taxon>Dikarya</taxon>
        <taxon>Basidiomycota</taxon>
        <taxon>Agaricomycotina</taxon>
        <taxon>Agaricomycetes</taxon>
        <taxon>Russulales</taxon>
        <taxon>Russulaceae</taxon>
        <taxon>Lactarius</taxon>
    </lineage>
</organism>
<feature type="compositionally biased region" description="Pro residues" evidence="1">
    <location>
        <begin position="42"/>
        <end position="51"/>
    </location>
</feature>
<comment type="caution">
    <text evidence="2">The sequence shown here is derived from an EMBL/GenBank/DDBJ whole genome shotgun (WGS) entry which is preliminary data.</text>
</comment>
<proteinExistence type="predicted"/>
<feature type="compositionally biased region" description="Low complexity" evidence="1">
    <location>
        <begin position="1"/>
        <end position="25"/>
    </location>
</feature>
<protein>
    <submittedName>
        <fullName evidence="2">Uncharacterized protein</fullName>
    </submittedName>
</protein>
<reference evidence="2" key="1">
    <citation type="submission" date="2022-01" db="EMBL/GenBank/DDBJ databases">
        <title>Comparative genomics reveals a dynamic genome evolution in the ectomycorrhizal milk-cap (Lactarius) mushrooms.</title>
        <authorList>
            <consortium name="DOE Joint Genome Institute"/>
            <person name="Lebreton A."/>
            <person name="Tang N."/>
            <person name="Kuo A."/>
            <person name="LaButti K."/>
            <person name="Drula E."/>
            <person name="Barry K."/>
            <person name="Clum A."/>
            <person name="Lipzen A."/>
            <person name="Mousain D."/>
            <person name="Ng V."/>
            <person name="Wang R."/>
            <person name="Wang X."/>
            <person name="Dai Y."/>
            <person name="Henrissat B."/>
            <person name="Grigoriev I.V."/>
            <person name="Guerin-Laguette A."/>
            <person name="Yu F."/>
            <person name="Martin F.M."/>
        </authorList>
    </citation>
    <scope>NUCLEOTIDE SEQUENCE</scope>
    <source>
        <strain evidence="2">QP</strain>
    </source>
</reference>
<dbReference type="AlphaFoldDB" id="A0AAD4QEK8"/>
<accession>A0AAD4QEK8</accession>